<dbReference type="EMBL" id="JARLKZ010000002">
    <property type="protein sequence ID" value="MEC0238472.1"/>
    <property type="molecule type" value="Genomic_DNA"/>
</dbReference>
<comment type="subcellular location">
    <subcellularLocation>
        <location evidence="1 7">Cell membrane</location>
        <topology evidence="1 7">Multi-pass membrane protein</topology>
    </subcellularLocation>
</comment>
<evidence type="ECO:0000256" key="7">
    <source>
        <dbReference type="RuleBase" id="RU363032"/>
    </source>
</evidence>
<comment type="similarity">
    <text evidence="7">Belongs to the binding-protein-dependent transport system permease family.</text>
</comment>
<dbReference type="CDD" id="cd06261">
    <property type="entry name" value="TM_PBP2"/>
    <property type="match status" value="1"/>
</dbReference>
<keyword evidence="5 7" id="KW-1133">Transmembrane helix</keyword>
<evidence type="ECO:0000256" key="4">
    <source>
        <dbReference type="ARBA" id="ARBA00022692"/>
    </source>
</evidence>
<name>A0ABU6GFH1_9BACL</name>
<dbReference type="Gene3D" id="1.10.3720.10">
    <property type="entry name" value="MetI-like"/>
    <property type="match status" value="1"/>
</dbReference>
<dbReference type="InterPro" id="IPR010065">
    <property type="entry name" value="AA_ABC_transptr_permease_3TM"/>
</dbReference>
<evidence type="ECO:0000259" key="8">
    <source>
        <dbReference type="PROSITE" id="PS50928"/>
    </source>
</evidence>
<keyword evidence="6 7" id="KW-0472">Membrane</keyword>
<protein>
    <submittedName>
        <fullName evidence="9">Amino acid ABC transporter permease</fullName>
    </submittedName>
</protein>
<evidence type="ECO:0000256" key="5">
    <source>
        <dbReference type="ARBA" id="ARBA00022989"/>
    </source>
</evidence>
<evidence type="ECO:0000256" key="3">
    <source>
        <dbReference type="ARBA" id="ARBA00022475"/>
    </source>
</evidence>
<dbReference type="InterPro" id="IPR035906">
    <property type="entry name" value="MetI-like_sf"/>
</dbReference>
<dbReference type="PANTHER" id="PTHR30614">
    <property type="entry name" value="MEMBRANE COMPONENT OF AMINO ACID ABC TRANSPORTER"/>
    <property type="match status" value="1"/>
</dbReference>
<feature type="domain" description="ABC transmembrane type-1" evidence="8">
    <location>
        <begin position="18"/>
        <end position="206"/>
    </location>
</feature>
<accession>A0ABU6GFH1</accession>
<feature type="transmembrane region" description="Helical" evidence="7">
    <location>
        <begin position="14"/>
        <end position="42"/>
    </location>
</feature>
<evidence type="ECO:0000256" key="1">
    <source>
        <dbReference type="ARBA" id="ARBA00004651"/>
    </source>
</evidence>
<evidence type="ECO:0000256" key="6">
    <source>
        <dbReference type="ARBA" id="ARBA00023136"/>
    </source>
</evidence>
<dbReference type="RefSeq" id="WP_326085082.1">
    <property type="nucleotide sequence ID" value="NZ_JARLKZ010000002.1"/>
</dbReference>
<dbReference type="InterPro" id="IPR043429">
    <property type="entry name" value="ArtM/GltK/GlnP/TcyL/YhdX-like"/>
</dbReference>
<keyword evidence="3" id="KW-1003">Cell membrane</keyword>
<keyword evidence="10" id="KW-1185">Reference proteome</keyword>
<dbReference type="PANTHER" id="PTHR30614:SF7">
    <property type="entry name" value="GLUTAMINE ABC TRANSPORTER PERMEASE PROTEIN GLNM-RELATED"/>
    <property type="match status" value="1"/>
</dbReference>
<keyword evidence="4 7" id="KW-0812">Transmembrane</keyword>
<dbReference type="PROSITE" id="PS50928">
    <property type="entry name" value="ABC_TM1"/>
    <property type="match status" value="1"/>
</dbReference>
<dbReference type="SUPFAM" id="SSF161098">
    <property type="entry name" value="MetI-like"/>
    <property type="match status" value="1"/>
</dbReference>
<evidence type="ECO:0000313" key="9">
    <source>
        <dbReference type="EMBL" id="MEC0238472.1"/>
    </source>
</evidence>
<evidence type="ECO:0000313" key="10">
    <source>
        <dbReference type="Proteomes" id="UP001344632"/>
    </source>
</evidence>
<comment type="caution">
    <text evidence="9">The sequence shown here is derived from an EMBL/GenBank/DDBJ whole genome shotgun (WGS) entry which is preliminary data.</text>
</comment>
<organism evidence="9 10">
    <name type="scientific">Paenibacillus dokdonensis</name>
    <dbReference type="NCBI Taxonomy" id="2567944"/>
    <lineage>
        <taxon>Bacteria</taxon>
        <taxon>Bacillati</taxon>
        <taxon>Bacillota</taxon>
        <taxon>Bacilli</taxon>
        <taxon>Bacillales</taxon>
        <taxon>Paenibacillaceae</taxon>
        <taxon>Paenibacillus</taxon>
    </lineage>
</organism>
<dbReference type="Pfam" id="PF00528">
    <property type="entry name" value="BPD_transp_1"/>
    <property type="match status" value="1"/>
</dbReference>
<dbReference type="NCBIfam" id="TIGR01726">
    <property type="entry name" value="HEQRo_perm_3TM"/>
    <property type="match status" value="1"/>
</dbReference>
<dbReference type="InterPro" id="IPR000515">
    <property type="entry name" value="MetI-like"/>
</dbReference>
<evidence type="ECO:0000256" key="2">
    <source>
        <dbReference type="ARBA" id="ARBA00022448"/>
    </source>
</evidence>
<keyword evidence="2 7" id="KW-0813">Transport</keyword>
<proteinExistence type="inferred from homology"/>
<feature type="transmembrane region" description="Helical" evidence="7">
    <location>
        <begin position="54"/>
        <end position="77"/>
    </location>
</feature>
<dbReference type="Proteomes" id="UP001344632">
    <property type="component" value="Unassembled WGS sequence"/>
</dbReference>
<sequence>MLDFSILIEHKKEFLAGFLTTLEVSLLALVLSLILGTVLAVMKISPLKPLKGLATVYIEFIQNTPLLIQIFFFYFGLPAVGIQLNPFISGTLGLAVYSSAYIAEAIRAGIQAVSHGQVEAGRASGLTYMQTMLHIILPQAIKVVIPPLGNQFLNLVMGSAILGSISGKDLMYYGDIISSDTFVVFDVYIFVALFYLILTVPLSLFINYLERKLSASD</sequence>
<reference evidence="9 10" key="1">
    <citation type="submission" date="2023-03" db="EMBL/GenBank/DDBJ databases">
        <title>Bacillus Genome Sequencing.</title>
        <authorList>
            <person name="Dunlap C."/>
        </authorList>
    </citation>
    <scope>NUCLEOTIDE SEQUENCE [LARGE SCALE GENOMIC DNA]</scope>
    <source>
        <strain evidence="9 10">BD-525</strain>
    </source>
</reference>
<feature type="transmembrane region" description="Helical" evidence="7">
    <location>
        <begin position="187"/>
        <end position="209"/>
    </location>
</feature>
<gene>
    <name evidence="9" type="ORF">P4H66_01125</name>
</gene>